<accession>A0A7S1L148</accession>
<feature type="compositionally biased region" description="Polar residues" evidence="1">
    <location>
        <begin position="96"/>
        <end position="106"/>
    </location>
</feature>
<evidence type="ECO:0000256" key="1">
    <source>
        <dbReference type="SAM" id="MobiDB-lite"/>
    </source>
</evidence>
<feature type="region of interest" description="Disordered" evidence="1">
    <location>
        <begin position="38"/>
        <end position="106"/>
    </location>
</feature>
<evidence type="ECO:0000313" key="2">
    <source>
        <dbReference type="EMBL" id="CAD9091694.1"/>
    </source>
</evidence>
<organism evidence="2">
    <name type="scientific">Alexandrium catenella</name>
    <name type="common">Red tide dinoflagellate</name>
    <name type="synonym">Gonyaulax catenella</name>
    <dbReference type="NCBI Taxonomy" id="2925"/>
    <lineage>
        <taxon>Eukaryota</taxon>
        <taxon>Sar</taxon>
        <taxon>Alveolata</taxon>
        <taxon>Dinophyceae</taxon>
        <taxon>Gonyaulacales</taxon>
        <taxon>Pyrocystaceae</taxon>
        <taxon>Alexandrium</taxon>
    </lineage>
</organism>
<dbReference type="AlphaFoldDB" id="A0A7S1L148"/>
<protein>
    <submittedName>
        <fullName evidence="2">Uncharacterized protein</fullName>
    </submittedName>
</protein>
<reference evidence="2" key="1">
    <citation type="submission" date="2021-01" db="EMBL/GenBank/DDBJ databases">
        <authorList>
            <person name="Corre E."/>
            <person name="Pelletier E."/>
            <person name="Niang G."/>
            <person name="Scheremetjew M."/>
            <person name="Finn R."/>
            <person name="Kale V."/>
            <person name="Holt S."/>
            <person name="Cochrane G."/>
            <person name="Meng A."/>
            <person name="Brown T."/>
            <person name="Cohen L."/>
        </authorList>
    </citation>
    <scope>NUCLEOTIDE SEQUENCE</scope>
    <source>
        <strain evidence="2">OF101</strain>
    </source>
</reference>
<gene>
    <name evidence="2" type="ORF">ACAT0790_LOCUS3105</name>
</gene>
<dbReference type="EMBL" id="HBGE01005109">
    <property type="protein sequence ID" value="CAD9091694.1"/>
    <property type="molecule type" value="Transcribed_RNA"/>
</dbReference>
<sequence length="225" mass="22103">MLASCGQRIPSWTPPQILEDRCAFTPLPQLPLACGQPPLGAGLADGSPMGSPVGQAPPLGSPHHDSRGSSAFLAPMGGAHGQGPSITTMPGGPDCASQSPQSGVAMSPQMNLRGVRMPGPHGFGQLSAAEFPPQFMRPSLSLPGPLGSGGMMGSGYFQPGAPHGGNVVRGSMGSLAAPGGLGGFAPMGSAGTAPGPFTMMAQNSDCKGALGAPQPQPGMMVAGGA</sequence>
<proteinExistence type="predicted"/>
<name>A0A7S1L148_ALECA</name>